<dbReference type="EMBL" id="BSPQ01000018">
    <property type="protein sequence ID" value="GLS92064.1"/>
    <property type="molecule type" value="Genomic_DNA"/>
</dbReference>
<dbReference type="Proteomes" id="UP001157353">
    <property type="component" value="Unassembled WGS sequence"/>
</dbReference>
<keyword evidence="4" id="KW-1185">Reference proteome</keyword>
<accession>A0ABQ6E476</accession>
<dbReference type="CDD" id="cd00161">
    <property type="entry name" value="beta-trefoil_Ricin-like"/>
    <property type="match status" value="1"/>
</dbReference>
<dbReference type="Gene3D" id="2.80.10.50">
    <property type="match status" value="1"/>
</dbReference>
<organism evidence="3 4">
    <name type="scientific">Psychromonas marina</name>
    <dbReference type="NCBI Taxonomy" id="88364"/>
    <lineage>
        <taxon>Bacteria</taxon>
        <taxon>Pseudomonadati</taxon>
        <taxon>Pseudomonadota</taxon>
        <taxon>Gammaproteobacteria</taxon>
        <taxon>Alteromonadales</taxon>
        <taxon>Psychromonadaceae</taxon>
        <taxon>Psychromonas</taxon>
    </lineage>
</organism>
<proteinExistence type="predicted"/>
<dbReference type="InterPro" id="IPR000772">
    <property type="entry name" value="Ricin_B_lectin"/>
</dbReference>
<sequence>MNTLNLKMIMVGLTLLPSLQTFAEGYPFTLPDKMNATINVITAEQERYNNKLLGTNIFGFSNNTEQALINRYQPITIRFPHGLWANWYDWETDGTRVFGTDSFQWIAADGKTKTKTLDHLAQIKLKDDSQTKIGIDGLTVLNSDKVNGQGKGYDMLWTFNMSADGSNFNNGSPVTVARYNDLVSRGFEVKDIELGNENFYPGQRSSIIPNAKEYIKRAKSMSTALKNIEPTIKVSIPLLRRESSANPNWNEDLSADKSYFDAVTIHTYVGSDPDDPASAEGAYATALTARHHLAKSIDDYAGKVAPNKPVWLSEWGVKSGGPNAVSVLGMADAYIFMSENQDRYERANWFSVNGKLNSFLVWETYISPSGVERPRIKYPLQKTAVGAMYEIIRNVLEDSTLLESEMQSHDLMTGVDAISARAVVKNGKTILMVLNLTNKSVPFNVKLNNTDYNGSFNHQAMSFSWMGAEKILPIDSNPLEMVKQGTGTITLPKFSVSHIYLEDADIATNTFSVALTKPVNNSVFDINQVVTLQAQVNDSENDIKQVNFRVNGAFYKQVNNAPYIVEWTPSKVGSYTFDAIAVKNNTMRKTSAIKTIKVNASKSYVHISKANSNGFALDGGDGGANNQNVKLWTSGTARINQQWEEISRGADYYSYKKRGTLFCLDAGNGGAKNQNLVIMSCDHQNQNQHFKKLSLGGTKFQLVKRNASGFAVDGGTGGVNGQNVKLWTTQTAADGNQVWHFLSID</sequence>
<feature type="signal peptide" evidence="1">
    <location>
        <begin position="1"/>
        <end position="23"/>
    </location>
</feature>
<feature type="domain" description="Ricin B lectin" evidence="2">
    <location>
        <begin position="640"/>
        <end position="727"/>
    </location>
</feature>
<evidence type="ECO:0000313" key="4">
    <source>
        <dbReference type="Proteomes" id="UP001157353"/>
    </source>
</evidence>
<dbReference type="Gene3D" id="3.20.20.80">
    <property type="entry name" value="Glycosidases"/>
    <property type="match status" value="1"/>
</dbReference>
<keyword evidence="1" id="KW-0732">Signal</keyword>
<comment type="caution">
    <text evidence="3">The sequence shown here is derived from an EMBL/GenBank/DDBJ whole genome shotgun (WGS) entry which is preliminary data.</text>
</comment>
<gene>
    <name evidence="3" type="ORF">GCM10007916_31340</name>
</gene>
<dbReference type="Gene3D" id="2.60.40.10">
    <property type="entry name" value="Immunoglobulins"/>
    <property type="match status" value="1"/>
</dbReference>
<dbReference type="PROSITE" id="PS50231">
    <property type="entry name" value="RICIN_B_LECTIN"/>
    <property type="match status" value="1"/>
</dbReference>
<name>A0ABQ6E476_9GAMM</name>
<evidence type="ECO:0000256" key="1">
    <source>
        <dbReference type="SAM" id="SignalP"/>
    </source>
</evidence>
<evidence type="ECO:0000259" key="2">
    <source>
        <dbReference type="Pfam" id="PF14200"/>
    </source>
</evidence>
<dbReference type="SUPFAM" id="SSF51445">
    <property type="entry name" value="(Trans)glycosidases"/>
    <property type="match status" value="1"/>
</dbReference>
<evidence type="ECO:0000313" key="3">
    <source>
        <dbReference type="EMBL" id="GLS92064.1"/>
    </source>
</evidence>
<dbReference type="InterPro" id="IPR013783">
    <property type="entry name" value="Ig-like_fold"/>
</dbReference>
<feature type="chain" id="PRO_5045945683" description="Ricin B lectin domain-containing protein" evidence="1">
    <location>
        <begin position="24"/>
        <end position="745"/>
    </location>
</feature>
<dbReference type="SUPFAM" id="SSF50370">
    <property type="entry name" value="Ricin B-like lectins"/>
    <property type="match status" value="1"/>
</dbReference>
<protein>
    <recommendedName>
        <fullName evidence="2">Ricin B lectin domain-containing protein</fullName>
    </recommendedName>
</protein>
<reference evidence="4" key="1">
    <citation type="journal article" date="2019" name="Int. J. Syst. Evol. Microbiol.">
        <title>The Global Catalogue of Microorganisms (GCM) 10K type strain sequencing project: providing services to taxonomists for standard genome sequencing and annotation.</title>
        <authorList>
            <consortium name="The Broad Institute Genomics Platform"/>
            <consortium name="The Broad Institute Genome Sequencing Center for Infectious Disease"/>
            <person name="Wu L."/>
            <person name="Ma J."/>
        </authorList>
    </citation>
    <scope>NUCLEOTIDE SEQUENCE [LARGE SCALE GENOMIC DNA]</scope>
    <source>
        <strain evidence="4">NBRC 103166</strain>
    </source>
</reference>
<dbReference type="RefSeq" id="WP_284205160.1">
    <property type="nucleotide sequence ID" value="NZ_BSPQ01000018.1"/>
</dbReference>
<dbReference type="InterPro" id="IPR017853">
    <property type="entry name" value="GH"/>
</dbReference>
<dbReference type="Pfam" id="PF17957">
    <property type="entry name" value="Big_7"/>
    <property type="match status" value="1"/>
</dbReference>
<dbReference type="Pfam" id="PF14200">
    <property type="entry name" value="RicinB_lectin_2"/>
    <property type="match status" value="1"/>
</dbReference>
<dbReference type="InterPro" id="IPR035992">
    <property type="entry name" value="Ricin_B-like_lectins"/>
</dbReference>